<gene>
    <name evidence="2" type="ORF">ALMOND_2B028349</name>
</gene>
<sequence length="101" mass="11271">MGNLLRLSKEEGFPKVKTWRPSKNASRSKHQLQTTKHGNSSITTYANQMNTIVNNLDLADKPVDNDDLIDLILNSVSPTYESVVNSIQSRENPIALDDVDC</sequence>
<accession>A0A5E4FM90</accession>
<dbReference type="AlphaFoldDB" id="A0A5E4FM90"/>
<evidence type="ECO:0000313" key="2">
    <source>
        <dbReference type="EMBL" id="VVA28540.1"/>
    </source>
</evidence>
<dbReference type="Gramene" id="VVA28540">
    <property type="protein sequence ID" value="VVA28540"/>
    <property type="gene ID" value="Prudul26B028349"/>
</dbReference>
<organism evidence="2 3">
    <name type="scientific">Prunus dulcis</name>
    <name type="common">Almond</name>
    <name type="synonym">Amygdalus dulcis</name>
    <dbReference type="NCBI Taxonomy" id="3755"/>
    <lineage>
        <taxon>Eukaryota</taxon>
        <taxon>Viridiplantae</taxon>
        <taxon>Streptophyta</taxon>
        <taxon>Embryophyta</taxon>
        <taxon>Tracheophyta</taxon>
        <taxon>Spermatophyta</taxon>
        <taxon>Magnoliopsida</taxon>
        <taxon>eudicotyledons</taxon>
        <taxon>Gunneridae</taxon>
        <taxon>Pentapetalae</taxon>
        <taxon>rosids</taxon>
        <taxon>fabids</taxon>
        <taxon>Rosales</taxon>
        <taxon>Rosaceae</taxon>
        <taxon>Amygdaloideae</taxon>
        <taxon>Amygdaleae</taxon>
        <taxon>Prunus</taxon>
    </lineage>
</organism>
<dbReference type="EMBL" id="CABIKO010000145">
    <property type="protein sequence ID" value="VVA28540.1"/>
    <property type="molecule type" value="Genomic_DNA"/>
</dbReference>
<evidence type="ECO:0000313" key="3">
    <source>
        <dbReference type="Proteomes" id="UP000327085"/>
    </source>
</evidence>
<evidence type="ECO:0000256" key="1">
    <source>
        <dbReference type="SAM" id="MobiDB-lite"/>
    </source>
</evidence>
<feature type="region of interest" description="Disordered" evidence="1">
    <location>
        <begin position="18"/>
        <end position="40"/>
    </location>
</feature>
<dbReference type="OMA" id="NNLEPAY"/>
<proteinExistence type="predicted"/>
<dbReference type="Pfam" id="PF14223">
    <property type="entry name" value="Retrotran_gag_2"/>
    <property type="match status" value="1"/>
</dbReference>
<dbReference type="Proteomes" id="UP000327085">
    <property type="component" value="Chromosome 4"/>
</dbReference>
<protein>
    <submittedName>
        <fullName evidence="2">PREDICTED: UBN2_3 domain-containing</fullName>
    </submittedName>
</protein>
<name>A0A5E4FM90_PRUDU</name>
<reference evidence="3" key="1">
    <citation type="journal article" date="2020" name="Plant J.">
        <title>Transposons played a major role in the diversification between the closely related almond and peach genomes: results from the almond genome sequence.</title>
        <authorList>
            <person name="Alioto T."/>
            <person name="Alexiou K.G."/>
            <person name="Bardil A."/>
            <person name="Barteri F."/>
            <person name="Castanera R."/>
            <person name="Cruz F."/>
            <person name="Dhingra A."/>
            <person name="Duval H."/>
            <person name="Fernandez I Marti A."/>
            <person name="Frias L."/>
            <person name="Galan B."/>
            <person name="Garcia J.L."/>
            <person name="Howad W."/>
            <person name="Gomez-Garrido J."/>
            <person name="Gut M."/>
            <person name="Julca I."/>
            <person name="Morata J."/>
            <person name="Puigdomenech P."/>
            <person name="Ribeca P."/>
            <person name="Rubio Cabetas M.J."/>
            <person name="Vlasova A."/>
            <person name="Wirthensohn M."/>
            <person name="Garcia-Mas J."/>
            <person name="Gabaldon T."/>
            <person name="Casacuberta J.M."/>
            <person name="Arus P."/>
        </authorList>
    </citation>
    <scope>NUCLEOTIDE SEQUENCE [LARGE SCALE GENOMIC DNA]</scope>
    <source>
        <strain evidence="3">cv. Texas</strain>
    </source>
</reference>
<dbReference type="PANTHER" id="PTHR47481">
    <property type="match status" value="1"/>
</dbReference>
<dbReference type="PANTHER" id="PTHR47481:SF22">
    <property type="entry name" value="RETROTRANSPOSON GAG DOMAIN-CONTAINING PROTEIN"/>
    <property type="match status" value="1"/>
</dbReference>
<feature type="compositionally biased region" description="Polar residues" evidence="1">
    <location>
        <begin position="21"/>
        <end position="40"/>
    </location>
</feature>
<dbReference type="InParanoid" id="A0A5E4FM90"/>